<dbReference type="InterPro" id="IPR042859">
    <property type="entry name" value="NOL11"/>
</dbReference>
<reference evidence="2" key="2">
    <citation type="submission" date="2013-07" db="EMBL/GenBank/DDBJ databases">
        <authorList>
            <consortium name="The Broad Institute Genome Sequencing Platform"/>
            <person name="Cuomo C."/>
            <person name="Litvintseva A."/>
            <person name="Chen Y."/>
            <person name="Heitman J."/>
            <person name="Sun S."/>
            <person name="Springer D."/>
            <person name="Dromer F."/>
            <person name="Young S.K."/>
            <person name="Zeng Q."/>
            <person name="Gargeya S."/>
            <person name="Fitzgerald M."/>
            <person name="Abouelleil A."/>
            <person name="Alvarado L."/>
            <person name="Berlin A.M."/>
            <person name="Chapman S.B."/>
            <person name="Dewar J."/>
            <person name="Goldberg J."/>
            <person name="Griggs A."/>
            <person name="Gujja S."/>
            <person name="Hansen M."/>
            <person name="Howarth C."/>
            <person name="Imamovic A."/>
            <person name="Larimer J."/>
            <person name="McCowan C."/>
            <person name="Murphy C."/>
            <person name="Pearson M."/>
            <person name="Priest M."/>
            <person name="Roberts A."/>
            <person name="Saif S."/>
            <person name="Shea T."/>
            <person name="Sykes S."/>
            <person name="Wortman J."/>
            <person name="Nusbaum C."/>
            <person name="Birren B."/>
        </authorList>
    </citation>
    <scope>NUCLEOTIDE SEQUENCE</scope>
    <source>
        <strain evidence="2">CBS 10117</strain>
    </source>
</reference>
<dbReference type="GO" id="GO:0003723">
    <property type="term" value="F:RNA binding"/>
    <property type="evidence" value="ECO:0007669"/>
    <property type="project" value="TreeGrafter"/>
</dbReference>
<dbReference type="EMBL" id="KI894030">
    <property type="protein sequence ID" value="OBR85820.1"/>
    <property type="molecule type" value="Genomic_DNA"/>
</dbReference>
<keyword evidence="3" id="KW-1185">Reference proteome</keyword>
<organism evidence="1">
    <name type="scientific">Kwoniella dejecticola CBS 10117</name>
    <dbReference type="NCBI Taxonomy" id="1296121"/>
    <lineage>
        <taxon>Eukaryota</taxon>
        <taxon>Fungi</taxon>
        <taxon>Dikarya</taxon>
        <taxon>Basidiomycota</taxon>
        <taxon>Agaricomycotina</taxon>
        <taxon>Tremellomycetes</taxon>
        <taxon>Tremellales</taxon>
        <taxon>Cryptococcaceae</taxon>
        <taxon>Kwoniella</taxon>
    </lineage>
</organism>
<dbReference type="GeneID" id="28967232"/>
<proteinExistence type="predicted"/>
<evidence type="ECO:0008006" key="4">
    <source>
        <dbReference type="Google" id="ProtNLM"/>
    </source>
</evidence>
<evidence type="ECO:0000313" key="1">
    <source>
        <dbReference type="EMBL" id="OBR85820.1"/>
    </source>
</evidence>
<dbReference type="PANTHER" id="PTHR15633:SF2">
    <property type="entry name" value="NUCLEOLAR PROTEIN 11"/>
    <property type="match status" value="1"/>
</dbReference>
<dbReference type="EMBL" id="CP144533">
    <property type="protein sequence ID" value="WWC60934.1"/>
    <property type="molecule type" value="Genomic_DNA"/>
</dbReference>
<dbReference type="PANTHER" id="PTHR15633">
    <property type="entry name" value="NUCLEOLAR PROTEIN 11"/>
    <property type="match status" value="1"/>
</dbReference>
<dbReference type="AlphaFoldDB" id="A0A1A6A6Y7"/>
<accession>A0A1A6A6Y7</accession>
<dbReference type="VEuPathDB" id="FungiDB:I303_03533"/>
<dbReference type="KEGG" id="kdj:28967232"/>
<dbReference type="RefSeq" id="XP_018263662.1">
    <property type="nucleotide sequence ID" value="XM_018406854.1"/>
</dbReference>
<sequence length="760" mass="82224">MTSISTPTQLATFSQPHASSSKLPAVTLSPVIGDPGCAVAAVRGDGIWTYDLNTLRPTTSFTVPPSTIFSTSPISYWKTTTKTIPKASTSGSYNGVVEVQEVMDLDENEELDEAGEEDDDDEDGEQMIEEKERITMVGVGKEVWVWKGEDSDKNVISIGKPVHSIHHLSSPTWSNLIVTSSPTAAHLLDDSFQAHELNLPISAEDILTSKIITSTHNAARLVMVDSDGQVSVLKLTLDDQPRVERLTEGKIAESTLNYADISEDGVITALDTSNNLYCREISSLSTSTPTTPLHLEHPSSTPVLLSLPTNGKPTILLPTSHPSPSLLLAIPLSNLPAVLSSTQVSSFTSTGAITHLSILSKKNGILTIGLVLHHLNSDGQGGRNVIYTTEVVLPSKGIGMGMLLGTKEKTQMYLSATKGGEETTSSAQKEETKFIDRLKGLLVKKDDAASVKLVEERINSGTPQNLSEEAVRNILKAVFSSALNDEGNIKGHYSAGIISSLVRRGLVNDSMWQGSLVGDGLLPLGDWNNILLCLQHFHTIPSSTLVKLISSTIYPETGDQSSKHKSIPSLSDILRIIMRSPPSPTFKLDIRQLLSVEDATSVLEQLVSWAEKHVSFRAEVLKGWDVDVNVNVESSLSAAAASVSQMEDKDGIPSLGSVITYANLILDSHLPLFINHSPSHAALEALQSSLIPLMEAQDEYRNLQGPIESILILSRREQAKLREIEAKRSKGKNGKKEGIVSATKLPEEKVGKWKVEELVF</sequence>
<name>A0A1A6A6Y7_9TREE</name>
<evidence type="ECO:0000313" key="3">
    <source>
        <dbReference type="Proteomes" id="UP000078595"/>
    </source>
</evidence>
<reference evidence="2" key="3">
    <citation type="submission" date="2024-02" db="EMBL/GenBank/DDBJ databases">
        <title>Comparative genomics of Cryptococcus and Kwoniella reveals pathogenesis evolution and contrasting modes of karyotype evolution via chromosome fusion or intercentromeric recombination.</title>
        <authorList>
            <person name="Coelho M.A."/>
            <person name="David-Palma M."/>
            <person name="Shea T."/>
            <person name="Bowers K."/>
            <person name="McGinley-Smith S."/>
            <person name="Mohammad A.W."/>
            <person name="Gnirke A."/>
            <person name="Yurkov A.M."/>
            <person name="Nowrousian M."/>
            <person name="Sun S."/>
            <person name="Cuomo C.A."/>
            <person name="Heitman J."/>
        </authorList>
    </citation>
    <scope>NUCLEOTIDE SEQUENCE</scope>
    <source>
        <strain evidence="2">CBS 10117</strain>
    </source>
</reference>
<evidence type="ECO:0000313" key="2">
    <source>
        <dbReference type="EMBL" id="WWC60934.1"/>
    </source>
</evidence>
<protein>
    <recommendedName>
        <fullName evidence="4">U3 small nucleolar RNA-associated protein 8</fullName>
    </recommendedName>
</protein>
<dbReference type="GO" id="GO:0030490">
    <property type="term" value="P:maturation of SSU-rRNA"/>
    <property type="evidence" value="ECO:0007669"/>
    <property type="project" value="InterPro"/>
</dbReference>
<dbReference type="Proteomes" id="UP000078595">
    <property type="component" value="Chromosome 4"/>
</dbReference>
<dbReference type="OrthoDB" id="4349954at2759"/>
<gene>
    <name evidence="1" type="ORF">I303_03533</name>
    <name evidence="2" type="ORF">I303_103510</name>
</gene>
<dbReference type="GO" id="GO:0005730">
    <property type="term" value="C:nucleolus"/>
    <property type="evidence" value="ECO:0007669"/>
    <property type="project" value="TreeGrafter"/>
</dbReference>
<dbReference type="STRING" id="1296121.A0A1A6A6Y7"/>
<reference evidence="1" key="1">
    <citation type="submission" date="2013-07" db="EMBL/GenBank/DDBJ databases">
        <title>The Genome Sequence of Cryptococcus dejecticola CBS10117.</title>
        <authorList>
            <consortium name="The Broad Institute Genome Sequencing Platform"/>
            <person name="Cuomo C."/>
            <person name="Litvintseva A."/>
            <person name="Chen Y."/>
            <person name="Heitman J."/>
            <person name="Sun S."/>
            <person name="Springer D."/>
            <person name="Dromer F."/>
            <person name="Young S.K."/>
            <person name="Zeng Q."/>
            <person name="Gargeya S."/>
            <person name="Fitzgerald M."/>
            <person name="Abouelleil A."/>
            <person name="Alvarado L."/>
            <person name="Berlin A.M."/>
            <person name="Chapman S.B."/>
            <person name="Dewar J."/>
            <person name="Goldberg J."/>
            <person name="Griggs A."/>
            <person name="Gujja S."/>
            <person name="Hansen M."/>
            <person name="Howarth C."/>
            <person name="Imamovic A."/>
            <person name="Larimer J."/>
            <person name="McCowan C."/>
            <person name="Murphy C."/>
            <person name="Pearson M."/>
            <person name="Priest M."/>
            <person name="Roberts A."/>
            <person name="Saif S."/>
            <person name="Shea T."/>
            <person name="Sykes S."/>
            <person name="Wortman J."/>
            <person name="Nusbaum C."/>
            <person name="Birren B."/>
        </authorList>
    </citation>
    <scope>NUCLEOTIDE SEQUENCE [LARGE SCALE GENOMIC DNA]</scope>
    <source>
        <strain evidence="1">CBS 10117</strain>
    </source>
</reference>